<evidence type="ECO:0000313" key="3">
    <source>
        <dbReference type="Proteomes" id="UP001519460"/>
    </source>
</evidence>
<reference evidence="2 3" key="1">
    <citation type="journal article" date="2023" name="Sci. Data">
        <title>Genome assembly of the Korean intertidal mud-creeper Batillaria attramentaria.</title>
        <authorList>
            <person name="Patra A.K."/>
            <person name="Ho P.T."/>
            <person name="Jun S."/>
            <person name="Lee S.J."/>
            <person name="Kim Y."/>
            <person name="Won Y.J."/>
        </authorList>
    </citation>
    <scope>NUCLEOTIDE SEQUENCE [LARGE SCALE GENOMIC DNA]</scope>
    <source>
        <strain evidence="2">Wonlab-2016</strain>
    </source>
</reference>
<dbReference type="AlphaFoldDB" id="A0ABD0KRG9"/>
<gene>
    <name evidence="2" type="ORF">BaRGS_00018966</name>
</gene>
<dbReference type="Proteomes" id="UP001519460">
    <property type="component" value="Unassembled WGS sequence"/>
</dbReference>
<keyword evidence="1" id="KW-0732">Signal</keyword>
<protein>
    <recommendedName>
        <fullName evidence="4">Secreted protein</fullName>
    </recommendedName>
</protein>
<proteinExistence type="predicted"/>
<dbReference type="EMBL" id="JACVVK020000134">
    <property type="protein sequence ID" value="KAK7489784.1"/>
    <property type="molecule type" value="Genomic_DNA"/>
</dbReference>
<keyword evidence="3" id="KW-1185">Reference proteome</keyword>
<evidence type="ECO:0000256" key="1">
    <source>
        <dbReference type="SAM" id="SignalP"/>
    </source>
</evidence>
<evidence type="ECO:0008006" key="4">
    <source>
        <dbReference type="Google" id="ProtNLM"/>
    </source>
</evidence>
<feature type="signal peptide" evidence="1">
    <location>
        <begin position="1"/>
        <end position="35"/>
    </location>
</feature>
<evidence type="ECO:0000313" key="2">
    <source>
        <dbReference type="EMBL" id="KAK7489784.1"/>
    </source>
</evidence>
<sequence length="80" mass="8839">MIGASMSRTISTVTWAMKRVNFWLSLLVVVLHCVGHTPSVFCRLGQADQVDLHVILGREFKPVQVQLTNSFASGVRALTL</sequence>
<name>A0ABD0KRG9_9CAEN</name>
<accession>A0ABD0KRG9</accession>
<organism evidence="2 3">
    <name type="scientific">Batillaria attramentaria</name>
    <dbReference type="NCBI Taxonomy" id="370345"/>
    <lineage>
        <taxon>Eukaryota</taxon>
        <taxon>Metazoa</taxon>
        <taxon>Spiralia</taxon>
        <taxon>Lophotrochozoa</taxon>
        <taxon>Mollusca</taxon>
        <taxon>Gastropoda</taxon>
        <taxon>Caenogastropoda</taxon>
        <taxon>Sorbeoconcha</taxon>
        <taxon>Cerithioidea</taxon>
        <taxon>Batillariidae</taxon>
        <taxon>Batillaria</taxon>
    </lineage>
</organism>
<feature type="chain" id="PRO_5044827177" description="Secreted protein" evidence="1">
    <location>
        <begin position="36"/>
        <end position="80"/>
    </location>
</feature>
<comment type="caution">
    <text evidence="2">The sequence shown here is derived from an EMBL/GenBank/DDBJ whole genome shotgun (WGS) entry which is preliminary data.</text>
</comment>